<dbReference type="KEGG" id="talb:FTW19_17520"/>
<evidence type="ECO:0008006" key="3">
    <source>
        <dbReference type="Google" id="ProtNLM"/>
    </source>
</evidence>
<accession>A0A5B9EH14</accession>
<reference evidence="1 2" key="1">
    <citation type="submission" date="2019-08" db="EMBL/GenBank/DDBJ databases">
        <title>Complete genome sequence of Terriglobus albidus strain ORNL.</title>
        <authorList>
            <person name="Podar M."/>
        </authorList>
    </citation>
    <scope>NUCLEOTIDE SEQUENCE [LARGE SCALE GENOMIC DNA]</scope>
    <source>
        <strain evidence="1 2">ORNL</strain>
    </source>
</reference>
<sequence length="849" mass="91578">MIGGKTRTVDWEIAKTTGGATAALDRGRNSIGTVKVTIGQIAGKCEISGQLGSYTVSSPVTITVRAQSTEDRSQAAYFLFNVCANSTRAAVAPAYQQAYKSQLVELQSYIIGNTNEAGRWSIASGPSGGDGALKEFDKRDAVFSATASGRYTLIFTSAADPSVRASAVVYVSPNEIPGYGLATKNLAQSIECYPDPMLTGEVYEVGPGLRYPSLRSVPFDQLAPGSIVRVHNTDVTGKNPTTYHETVRITKGGRPGQPILFCGVPDATGTLPAIDAEDSTSDPVNRNATQEYGAISVWGRSVYNGKYKDGSAGPDYVVVSGFEVRNANGVHNFVSSEDRTVRKFNDFASCINIRSGTYILTAGNDLHDCGNGLFIANNSAAGFSQVTQFHTIRGNRFHENGVAGDAGKHHLYSNAWYSVVEGNRFEQLRGIGGGDAIKDRGLEIIHRYNFVHTQNAGYLVGIESETDSQPYVAFEAYLGATGKHKCENPYCDYDEAVPADHIAAYQEGLEKSFMYGNIYSGRSVSLANLKLADSGGGYGYNFANQSEMADHLGITYFYNNTVDQPGLAVFGTLSGTNNGSEPLQQFMKPRILAANNIFYKARTGSISIFAFARNASFIGIWHTNLMNKDTFTINRPILGEKSTDLASVHGWDSYTDTFQYPLDIPIDAHQYGITDSEFLSTPCTNLQPYNPVTFAPVEEGGAVNAGTLIADPMIGLMPVRFQYNVEKAFLQLREKSETIGAVESGNKPELVSMEVTPESKLMLMTLRSPYYTPRPIHLVCYYSDGLTTDCGPQAAFKASNAQLQFHANNAFTPDLPSGVHGAGTVTATLGKIAAKPVSFEINGPRAGQE</sequence>
<proteinExistence type="predicted"/>
<name>A0A5B9EH14_9BACT</name>
<evidence type="ECO:0000313" key="2">
    <source>
        <dbReference type="Proteomes" id="UP000321820"/>
    </source>
</evidence>
<dbReference type="InterPro" id="IPR012334">
    <property type="entry name" value="Pectin_lyas_fold"/>
</dbReference>
<gene>
    <name evidence="1" type="ORF">FTW19_17520</name>
</gene>
<keyword evidence="2" id="KW-1185">Reference proteome</keyword>
<protein>
    <recommendedName>
        <fullName evidence="3">Right-handed parallel beta-helix repeat-containing protein</fullName>
    </recommendedName>
</protein>
<dbReference type="Proteomes" id="UP000321820">
    <property type="component" value="Chromosome"/>
</dbReference>
<dbReference type="InterPro" id="IPR011050">
    <property type="entry name" value="Pectin_lyase_fold/virulence"/>
</dbReference>
<dbReference type="SUPFAM" id="SSF51126">
    <property type="entry name" value="Pectin lyase-like"/>
    <property type="match status" value="1"/>
</dbReference>
<organism evidence="1 2">
    <name type="scientific">Terriglobus albidus</name>
    <dbReference type="NCBI Taxonomy" id="1592106"/>
    <lineage>
        <taxon>Bacteria</taxon>
        <taxon>Pseudomonadati</taxon>
        <taxon>Acidobacteriota</taxon>
        <taxon>Terriglobia</taxon>
        <taxon>Terriglobales</taxon>
        <taxon>Acidobacteriaceae</taxon>
        <taxon>Terriglobus</taxon>
    </lineage>
</organism>
<dbReference type="Gene3D" id="2.160.20.10">
    <property type="entry name" value="Single-stranded right-handed beta-helix, Pectin lyase-like"/>
    <property type="match status" value="1"/>
</dbReference>
<dbReference type="AlphaFoldDB" id="A0A5B9EH14"/>
<dbReference type="RefSeq" id="WP_147648819.1">
    <property type="nucleotide sequence ID" value="NZ_CP042806.1"/>
</dbReference>
<evidence type="ECO:0000313" key="1">
    <source>
        <dbReference type="EMBL" id="QEE29627.1"/>
    </source>
</evidence>
<dbReference type="EMBL" id="CP042806">
    <property type="protein sequence ID" value="QEE29627.1"/>
    <property type="molecule type" value="Genomic_DNA"/>
</dbReference>
<dbReference type="OrthoDB" id="8878147at2"/>